<feature type="chain" id="PRO_5003656170" description="Sel1 repeat family protein" evidence="1">
    <location>
        <begin position="20"/>
        <end position="229"/>
    </location>
</feature>
<gene>
    <name evidence="2" type="ordered locus">EBL_c36320</name>
</gene>
<keyword evidence="3" id="KW-1185">Reference proteome</keyword>
<dbReference type="InterPro" id="IPR006597">
    <property type="entry name" value="Sel1-like"/>
</dbReference>
<evidence type="ECO:0000313" key="2">
    <source>
        <dbReference type="EMBL" id="AFJ48683.1"/>
    </source>
</evidence>
<dbReference type="eggNOG" id="COG0790">
    <property type="taxonomic scope" value="Bacteria"/>
</dbReference>
<evidence type="ECO:0000256" key="1">
    <source>
        <dbReference type="SAM" id="SignalP"/>
    </source>
</evidence>
<organism evidence="2 3">
    <name type="scientific">Shimwellia blattae (strain ATCC 29907 / DSM 4481 / JCM 1650 / NBRC 105725 / CDC 9005-74)</name>
    <name type="common">Escherichia blattae</name>
    <dbReference type="NCBI Taxonomy" id="630626"/>
    <lineage>
        <taxon>Bacteria</taxon>
        <taxon>Pseudomonadati</taxon>
        <taxon>Pseudomonadota</taxon>
        <taxon>Gammaproteobacteria</taxon>
        <taxon>Enterobacterales</taxon>
        <taxon>Enterobacteriaceae</taxon>
        <taxon>Shimwellia</taxon>
    </lineage>
</organism>
<dbReference type="PANTHER" id="PTHR11102:SF160">
    <property type="entry name" value="ERAD-ASSOCIATED E3 UBIQUITIN-PROTEIN LIGASE COMPONENT HRD3"/>
    <property type="match status" value="1"/>
</dbReference>
<dbReference type="SMART" id="SM00671">
    <property type="entry name" value="SEL1"/>
    <property type="match status" value="5"/>
</dbReference>
<dbReference type="Gene3D" id="1.25.40.10">
    <property type="entry name" value="Tetratricopeptide repeat domain"/>
    <property type="match status" value="1"/>
</dbReference>
<name>I2BDS9_SHIBC</name>
<dbReference type="InterPro" id="IPR011990">
    <property type="entry name" value="TPR-like_helical_dom_sf"/>
</dbReference>
<accession>I2BDS9</accession>
<dbReference type="Gene3D" id="1.25.40.740">
    <property type="match status" value="1"/>
</dbReference>
<protein>
    <recommendedName>
        <fullName evidence="4">Sel1 repeat family protein</fullName>
    </recommendedName>
</protein>
<dbReference type="InterPro" id="IPR050767">
    <property type="entry name" value="Sel1_AlgK"/>
</dbReference>
<dbReference type="PATRIC" id="fig|630626.3.peg.3545"/>
<dbReference type="EMBL" id="CP001560">
    <property type="protein sequence ID" value="AFJ48683.1"/>
    <property type="molecule type" value="Genomic_DNA"/>
</dbReference>
<dbReference type="Proteomes" id="UP000001955">
    <property type="component" value="Chromosome"/>
</dbReference>
<evidence type="ECO:0000313" key="3">
    <source>
        <dbReference type="Proteomes" id="UP000001955"/>
    </source>
</evidence>
<reference evidence="2 3" key="1">
    <citation type="journal article" date="2012" name="J. Bacteriol.">
        <title>Complete genome sequence of the B12-producing Shimwellia blattae strain DSM 4481, isolated from a cockroach.</title>
        <authorList>
            <person name="Brzuszkiewicz E."/>
            <person name="Waschkowitz T."/>
            <person name="Wiezer A."/>
            <person name="Daniel R."/>
        </authorList>
    </citation>
    <scope>NUCLEOTIDE SEQUENCE [LARGE SCALE GENOMIC DNA]</scope>
    <source>
        <strain evidence="3">ATCC 29907 / DSM 4481 / JCM 1650 / NBRC 105725 / CDC 9005-74</strain>
    </source>
</reference>
<dbReference type="PANTHER" id="PTHR11102">
    <property type="entry name" value="SEL-1-LIKE PROTEIN"/>
    <property type="match status" value="1"/>
</dbReference>
<feature type="signal peptide" evidence="1">
    <location>
        <begin position="1"/>
        <end position="19"/>
    </location>
</feature>
<proteinExistence type="predicted"/>
<dbReference type="AlphaFoldDB" id="I2BDS9"/>
<dbReference type="Pfam" id="PF08238">
    <property type="entry name" value="Sel1"/>
    <property type="match status" value="5"/>
</dbReference>
<dbReference type="SUPFAM" id="SSF81901">
    <property type="entry name" value="HCP-like"/>
    <property type="match status" value="1"/>
</dbReference>
<dbReference type="STRING" id="630626.EBL_c36320"/>
<keyword evidence="1" id="KW-0732">Signal</keyword>
<accession>K6W191</accession>
<sequence length="229" mass="25285">MIMKPLLLALFLLPLMATAEEIDSPWLQQALQGDRRAQYYLADTWFSADDMQQSAFWAQKSAAQGDADAMALLAQITLAGPEADRYTRARHQAEQAAKAGSPRGQVVLARLLVNSQAGSTDYPRAIRLLEQAAKNNENDSAVDAQMWLGIIYANGSGIAEDNDQATRWFKQSSMLSRTGYAEYWAGMLFSQGEKGFIVPNKQKALQWMNLSCTEGFDTGCEAFEQLSGQ</sequence>
<dbReference type="HOGENOM" id="CLU_077623_0_0_6"/>
<evidence type="ECO:0008006" key="4">
    <source>
        <dbReference type="Google" id="ProtNLM"/>
    </source>
</evidence>
<dbReference type="OrthoDB" id="6621898at2"/>
<dbReference type="KEGG" id="ebt:EBL_c36320"/>